<sequence length="152" mass="17330">MRPVNSKEFVTKSAKETVKLGGVLAQKLVARNRNKKAAVFGLEGELGAGKTTFIKGFAKALGIKEKISSPTFVLHKIYKIKTNNCKLLHHIDAYRLKDHRDLLPLGIKEILENPENIVLIEWSDRVEKILPKKYIKIHIDHLEENTRKIVIK</sequence>
<proteinExistence type="inferred from homology"/>
<keyword evidence="7" id="KW-0547">Nucleotide-binding</keyword>
<evidence type="ECO:0000256" key="5">
    <source>
        <dbReference type="ARBA" id="ARBA00022694"/>
    </source>
</evidence>
<evidence type="ECO:0000256" key="3">
    <source>
        <dbReference type="ARBA" id="ARBA00019010"/>
    </source>
</evidence>
<comment type="caution">
    <text evidence="11">The sequence shown here is derived from an EMBL/GenBank/DDBJ whole genome shotgun (WGS) entry which is preliminary data.</text>
</comment>
<dbReference type="GO" id="GO:0005524">
    <property type="term" value="F:ATP binding"/>
    <property type="evidence" value="ECO:0007669"/>
    <property type="project" value="UniProtKB-KW"/>
</dbReference>
<keyword evidence="5" id="KW-0819">tRNA processing</keyword>
<dbReference type="SUPFAM" id="SSF52540">
    <property type="entry name" value="P-loop containing nucleoside triphosphate hydrolases"/>
    <property type="match status" value="1"/>
</dbReference>
<evidence type="ECO:0000256" key="4">
    <source>
        <dbReference type="ARBA" id="ARBA00022490"/>
    </source>
</evidence>
<dbReference type="GO" id="GO:0005737">
    <property type="term" value="C:cytoplasm"/>
    <property type="evidence" value="ECO:0007669"/>
    <property type="project" value="UniProtKB-SubCell"/>
</dbReference>
<dbReference type="NCBIfam" id="TIGR00150">
    <property type="entry name" value="T6A_YjeE"/>
    <property type="match status" value="1"/>
</dbReference>
<dbReference type="EMBL" id="MGJT01000012">
    <property type="protein sequence ID" value="OGN12849.1"/>
    <property type="molecule type" value="Genomic_DNA"/>
</dbReference>
<dbReference type="GO" id="GO:0046872">
    <property type="term" value="F:metal ion binding"/>
    <property type="evidence" value="ECO:0007669"/>
    <property type="project" value="UniProtKB-KW"/>
</dbReference>
<dbReference type="InterPro" id="IPR003442">
    <property type="entry name" value="T6A_TsaE"/>
</dbReference>
<evidence type="ECO:0000313" key="12">
    <source>
        <dbReference type="Proteomes" id="UP000178197"/>
    </source>
</evidence>
<dbReference type="GO" id="GO:0016740">
    <property type="term" value="F:transferase activity"/>
    <property type="evidence" value="ECO:0007669"/>
    <property type="project" value="UniProtKB-KW"/>
</dbReference>
<evidence type="ECO:0000313" key="11">
    <source>
        <dbReference type="EMBL" id="OGN12849.1"/>
    </source>
</evidence>
<accession>A0A1F8FKJ2</accession>
<evidence type="ECO:0000256" key="1">
    <source>
        <dbReference type="ARBA" id="ARBA00004496"/>
    </source>
</evidence>
<keyword evidence="9" id="KW-0460">Magnesium</keyword>
<evidence type="ECO:0000256" key="10">
    <source>
        <dbReference type="ARBA" id="ARBA00032441"/>
    </source>
</evidence>
<dbReference type="InterPro" id="IPR027417">
    <property type="entry name" value="P-loop_NTPase"/>
</dbReference>
<dbReference type="PANTHER" id="PTHR33540">
    <property type="entry name" value="TRNA THREONYLCARBAMOYLADENOSINE BIOSYNTHESIS PROTEIN TSAE"/>
    <property type="match status" value="1"/>
</dbReference>
<dbReference type="GO" id="GO:0002949">
    <property type="term" value="P:tRNA threonylcarbamoyladenosine modification"/>
    <property type="evidence" value="ECO:0007669"/>
    <property type="project" value="InterPro"/>
</dbReference>
<comment type="subcellular location">
    <subcellularLocation>
        <location evidence="1">Cytoplasm</location>
    </subcellularLocation>
</comment>
<evidence type="ECO:0000256" key="2">
    <source>
        <dbReference type="ARBA" id="ARBA00007599"/>
    </source>
</evidence>
<gene>
    <name evidence="11" type="ORF">A3C71_02705</name>
</gene>
<evidence type="ECO:0000256" key="9">
    <source>
        <dbReference type="ARBA" id="ARBA00022842"/>
    </source>
</evidence>
<keyword evidence="6" id="KW-0479">Metal-binding</keyword>
<keyword evidence="8" id="KW-0067">ATP-binding</keyword>
<dbReference type="AlphaFoldDB" id="A0A1F8FKJ2"/>
<keyword evidence="11" id="KW-0808">Transferase</keyword>
<protein>
    <recommendedName>
        <fullName evidence="3">tRNA threonylcarbamoyladenosine biosynthesis protein TsaE</fullName>
    </recommendedName>
    <alternativeName>
        <fullName evidence="10">t(6)A37 threonylcarbamoyladenosine biosynthesis protein TsaE</fullName>
    </alternativeName>
</protein>
<dbReference type="Proteomes" id="UP000178197">
    <property type="component" value="Unassembled WGS sequence"/>
</dbReference>
<name>A0A1F8FKJ2_9BACT</name>
<evidence type="ECO:0000256" key="8">
    <source>
        <dbReference type="ARBA" id="ARBA00022840"/>
    </source>
</evidence>
<reference evidence="11 12" key="1">
    <citation type="journal article" date="2016" name="Nat. Commun.">
        <title>Thousands of microbial genomes shed light on interconnected biogeochemical processes in an aquifer system.</title>
        <authorList>
            <person name="Anantharaman K."/>
            <person name="Brown C.T."/>
            <person name="Hug L.A."/>
            <person name="Sharon I."/>
            <person name="Castelle C.J."/>
            <person name="Probst A.J."/>
            <person name="Thomas B.C."/>
            <person name="Singh A."/>
            <person name="Wilkins M.J."/>
            <person name="Karaoz U."/>
            <person name="Brodie E.L."/>
            <person name="Williams K.H."/>
            <person name="Hubbard S.S."/>
            <person name="Banfield J.F."/>
        </authorList>
    </citation>
    <scope>NUCLEOTIDE SEQUENCE [LARGE SCALE GENOMIC DNA]</scope>
</reference>
<comment type="similarity">
    <text evidence="2">Belongs to the TsaE family.</text>
</comment>
<dbReference type="PANTHER" id="PTHR33540:SF2">
    <property type="entry name" value="TRNA THREONYLCARBAMOYLADENOSINE BIOSYNTHESIS PROTEIN TSAE"/>
    <property type="match status" value="1"/>
</dbReference>
<organism evidence="11 12">
    <name type="scientific">Candidatus Yanofskybacteria bacterium RIFCSPHIGHO2_02_FULL_43_15c</name>
    <dbReference type="NCBI Taxonomy" id="1802679"/>
    <lineage>
        <taxon>Bacteria</taxon>
        <taxon>Candidatus Yanofskyibacteriota</taxon>
    </lineage>
</organism>
<dbReference type="Gene3D" id="3.40.50.300">
    <property type="entry name" value="P-loop containing nucleotide triphosphate hydrolases"/>
    <property type="match status" value="1"/>
</dbReference>
<keyword evidence="4" id="KW-0963">Cytoplasm</keyword>
<dbReference type="Pfam" id="PF02367">
    <property type="entry name" value="TsaE"/>
    <property type="match status" value="1"/>
</dbReference>
<evidence type="ECO:0000256" key="7">
    <source>
        <dbReference type="ARBA" id="ARBA00022741"/>
    </source>
</evidence>
<evidence type="ECO:0000256" key="6">
    <source>
        <dbReference type="ARBA" id="ARBA00022723"/>
    </source>
</evidence>